<keyword evidence="3 6" id="KW-0812">Transmembrane</keyword>
<dbReference type="PROSITE" id="PS01311">
    <property type="entry name" value="LGT"/>
    <property type="match status" value="1"/>
</dbReference>
<gene>
    <name evidence="7" type="primary">lgt</name>
    <name evidence="7" type="ORF">SCFA_750035</name>
</gene>
<feature type="transmembrane region" description="Helical" evidence="6">
    <location>
        <begin position="198"/>
        <end position="215"/>
    </location>
</feature>
<dbReference type="EC" id="2.4.99.-" evidence="7"/>
<reference evidence="7" key="1">
    <citation type="submission" date="2019-03" db="EMBL/GenBank/DDBJ databases">
        <authorList>
            <person name="Hao L."/>
        </authorList>
    </citation>
    <scope>NUCLEOTIDE SEQUENCE</scope>
</reference>
<keyword evidence="7" id="KW-0328">Glycosyltransferase</keyword>
<dbReference type="Pfam" id="PF01790">
    <property type="entry name" value="LGT"/>
    <property type="match status" value="1"/>
</dbReference>
<dbReference type="GO" id="GO:0005886">
    <property type="term" value="C:plasma membrane"/>
    <property type="evidence" value="ECO:0007669"/>
    <property type="project" value="InterPro"/>
</dbReference>
<keyword evidence="7" id="KW-0449">Lipoprotein</keyword>
<evidence type="ECO:0000256" key="1">
    <source>
        <dbReference type="ARBA" id="ARBA00022475"/>
    </source>
</evidence>
<accession>A0A485M5L7</accession>
<keyword evidence="2 7" id="KW-0808">Transferase</keyword>
<evidence type="ECO:0000256" key="2">
    <source>
        <dbReference type="ARBA" id="ARBA00022679"/>
    </source>
</evidence>
<proteinExistence type="inferred from homology"/>
<feature type="transmembrane region" description="Helical" evidence="6">
    <location>
        <begin position="227"/>
        <end position="251"/>
    </location>
</feature>
<sequence>MKYPQIDPVFFEIGPLQLRWYGLMYIIGFVCAYFVLMHLSRRENYDINKKEIEDLLAYGVVGLIVGARLGYCLFYNFGYYLSHPLKCLAIWEGGMSFHGGLIGLVLGGWLFSRLRNKSLIMLADMGALAATPGLFFGRIGNFINAELYGRVTDVPWGMVFPGAGGLPRHPSQLYEAFFEGIVLFVVLFFLSRKVRTRGILISVFLVGYGLIRFILEFFREPDPQLGFIIASITMGQVLSLLMVAAGAVLLITRLKSGGFSRDNART</sequence>
<feature type="transmembrane region" description="Helical" evidence="6">
    <location>
        <begin position="119"/>
        <end position="139"/>
    </location>
</feature>
<dbReference type="EMBL" id="CAADRM010000142">
    <property type="protein sequence ID" value="VFU17966.1"/>
    <property type="molecule type" value="Genomic_DNA"/>
</dbReference>
<dbReference type="InterPro" id="IPR001640">
    <property type="entry name" value="Lgt"/>
</dbReference>
<keyword evidence="5 6" id="KW-0472">Membrane</keyword>
<evidence type="ECO:0000256" key="6">
    <source>
        <dbReference type="SAM" id="Phobius"/>
    </source>
</evidence>
<dbReference type="GO" id="GO:0042158">
    <property type="term" value="P:lipoprotein biosynthetic process"/>
    <property type="evidence" value="ECO:0007669"/>
    <property type="project" value="InterPro"/>
</dbReference>
<evidence type="ECO:0000256" key="3">
    <source>
        <dbReference type="ARBA" id="ARBA00022692"/>
    </source>
</evidence>
<dbReference type="PANTHER" id="PTHR30589">
    <property type="entry name" value="PROLIPOPROTEIN DIACYLGLYCERYL TRANSFERASE"/>
    <property type="match status" value="1"/>
</dbReference>
<dbReference type="PANTHER" id="PTHR30589:SF0">
    <property type="entry name" value="PHOSPHATIDYLGLYCEROL--PROLIPOPROTEIN DIACYLGLYCERYL TRANSFERASE"/>
    <property type="match status" value="1"/>
</dbReference>
<keyword evidence="1" id="KW-1003">Cell membrane</keyword>
<organism evidence="7">
    <name type="scientific">anaerobic digester metagenome</name>
    <dbReference type="NCBI Taxonomy" id="1263854"/>
    <lineage>
        <taxon>unclassified sequences</taxon>
        <taxon>metagenomes</taxon>
        <taxon>ecological metagenomes</taxon>
    </lineage>
</organism>
<name>A0A485M5L7_9ZZZZ</name>
<evidence type="ECO:0000256" key="4">
    <source>
        <dbReference type="ARBA" id="ARBA00022989"/>
    </source>
</evidence>
<dbReference type="HAMAP" id="MF_01147">
    <property type="entry name" value="Lgt"/>
    <property type="match status" value="1"/>
</dbReference>
<feature type="transmembrane region" description="Helical" evidence="6">
    <location>
        <begin position="55"/>
        <end position="77"/>
    </location>
</feature>
<evidence type="ECO:0000256" key="5">
    <source>
        <dbReference type="ARBA" id="ARBA00023136"/>
    </source>
</evidence>
<keyword evidence="4 6" id="KW-1133">Transmembrane helix</keyword>
<dbReference type="AlphaFoldDB" id="A0A485M5L7"/>
<protein>
    <submittedName>
        <fullName evidence="7">Prolipoprotein diacylglyceryl transferase</fullName>
        <ecNumber evidence="7">2.4.99.-</ecNumber>
    </submittedName>
</protein>
<feature type="transmembrane region" description="Helical" evidence="6">
    <location>
        <begin position="89"/>
        <end position="112"/>
    </location>
</feature>
<feature type="transmembrane region" description="Helical" evidence="6">
    <location>
        <begin position="20"/>
        <end position="39"/>
    </location>
</feature>
<evidence type="ECO:0000313" key="7">
    <source>
        <dbReference type="EMBL" id="VFU17966.1"/>
    </source>
</evidence>
<dbReference type="GO" id="GO:0008961">
    <property type="term" value="F:phosphatidylglycerol-prolipoprotein diacylglyceryl transferase activity"/>
    <property type="evidence" value="ECO:0007669"/>
    <property type="project" value="InterPro"/>
</dbReference>
<feature type="transmembrane region" description="Helical" evidence="6">
    <location>
        <begin position="173"/>
        <end position="191"/>
    </location>
</feature>
<dbReference type="NCBIfam" id="TIGR00544">
    <property type="entry name" value="lgt"/>
    <property type="match status" value="1"/>
</dbReference>